<name>A0ABD5E9U1_9ACTN</name>
<dbReference type="SUPFAM" id="SSF53218">
    <property type="entry name" value="Molybdenum cofactor biosynthesis proteins"/>
    <property type="match status" value="1"/>
</dbReference>
<organism evidence="9 10">
    <name type="scientific">Streptomyces evansiae</name>
    <dbReference type="NCBI Taxonomy" id="3075535"/>
    <lineage>
        <taxon>Bacteria</taxon>
        <taxon>Bacillati</taxon>
        <taxon>Actinomycetota</taxon>
        <taxon>Actinomycetes</taxon>
        <taxon>Kitasatosporales</taxon>
        <taxon>Streptomycetaceae</taxon>
        <taxon>Streptomyces</taxon>
    </lineage>
</organism>
<sequence length="381" mass="38166">MTATPAGAAAPEPADPPSGGLTHLDSSGAARMVDVTRKDVTARTARATGRVLVTPEVVALLRGEGLPKGDALATARIAGIMGAKRTPDLVPLCHPLALSGVTVDLEVTDEAVAITATVRTADRTGVEMEALTAVSVAALTVVDMVKAVDKAATITDIRVETKTGGKSGDWHRDGQSAGTGEAERGRPREAAPRTPLGARTALVVTASNRAAAGVYPDRGGPLIAEALRAWGFATEGPQVVPDGAPVEAALRAAIETGYGVVVTTGGTGLTPTDLTPEATRALLDREIPGVAEAIRAEGLGKVPSAALSRGLAGVAGTTLVVNLPGSTGGVRDGLAVLERWLPHAVDQIHGGDHRPAPGQTGAGTHPGPGTSGPAENAGSPS</sequence>
<dbReference type="NCBIfam" id="TIGR00177">
    <property type="entry name" value="molyb_syn"/>
    <property type="match status" value="1"/>
</dbReference>
<dbReference type="NCBIfam" id="NF006870">
    <property type="entry name" value="PRK09364.1"/>
    <property type="match status" value="1"/>
</dbReference>
<feature type="compositionally biased region" description="Basic and acidic residues" evidence="7">
    <location>
        <begin position="162"/>
        <end position="174"/>
    </location>
</feature>
<dbReference type="Gene3D" id="3.30.70.640">
    <property type="entry name" value="Molybdopterin cofactor biosynthesis C (MoaC) domain"/>
    <property type="match status" value="1"/>
</dbReference>
<evidence type="ECO:0000256" key="6">
    <source>
        <dbReference type="HAMAP-Rule" id="MF_01224"/>
    </source>
</evidence>
<comment type="pathway">
    <text evidence="2 6">Cofactor biosynthesis; molybdopterin biosynthesis.</text>
</comment>
<dbReference type="InterPro" id="IPR051920">
    <property type="entry name" value="MPT_Adenylyltrnsfr/MoaC-Rel"/>
</dbReference>
<dbReference type="PROSITE" id="PS01078">
    <property type="entry name" value="MOCF_BIOSYNTHESIS_1"/>
    <property type="match status" value="1"/>
</dbReference>
<evidence type="ECO:0000256" key="2">
    <source>
        <dbReference type="ARBA" id="ARBA00005046"/>
    </source>
</evidence>
<dbReference type="CDD" id="cd00886">
    <property type="entry name" value="MogA_MoaB"/>
    <property type="match status" value="1"/>
</dbReference>
<dbReference type="InterPro" id="IPR023045">
    <property type="entry name" value="MoaC"/>
</dbReference>
<dbReference type="HAMAP" id="MF_01224_B">
    <property type="entry name" value="MoaC_B"/>
    <property type="match status" value="1"/>
</dbReference>
<dbReference type="InterPro" id="IPR036522">
    <property type="entry name" value="MoaC_sf"/>
</dbReference>
<dbReference type="Gene3D" id="3.40.980.10">
    <property type="entry name" value="MoaB/Mog-like domain"/>
    <property type="match status" value="1"/>
</dbReference>
<evidence type="ECO:0000256" key="3">
    <source>
        <dbReference type="ARBA" id="ARBA00012575"/>
    </source>
</evidence>
<dbReference type="NCBIfam" id="TIGR00581">
    <property type="entry name" value="moaC"/>
    <property type="match status" value="1"/>
</dbReference>
<evidence type="ECO:0000313" key="9">
    <source>
        <dbReference type="EMBL" id="MDT0418176.1"/>
    </source>
</evidence>
<proteinExistence type="inferred from homology"/>
<feature type="domain" description="MoaB/Mog" evidence="8">
    <location>
        <begin position="202"/>
        <end position="344"/>
    </location>
</feature>
<evidence type="ECO:0000256" key="7">
    <source>
        <dbReference type="SAM" id="MobiDB-lite"/>
    </source>
</evidence>
<keyword evidence="5 6" id="KW-0456">Lyase</keyword>
<feature type="region of interest" description="Disordered" evidence="7">
    <location>
        <begin position="347"/>
        <end position="381"/>
    </location>
</feature>
<feature type="compositionally biased region" description="Gly residues" evidence="7">
    <location>
        <begin position="360"/>
        <end position="370"/>
    </location>
</feature>
<dbReference type="GO" id="GO:0006777">
    <property type="term" value="P:Mo-molybdopterin cofactor biosynthetic process"/>
    <property type="evidence" value="ECO:0007669"/>
    <property type="project" value="UniProtKB-UniRule"/>
</dbReference>
<dbReference type="NCBIfam" id="NF002947">
    <property type="entry name" value="PRK03604.1"/>
    <property type="match status" value="1"/>
</dbReference>
<dbReference type="InterPro" id="IPR047594">
    <property type="entry name" value="MoaC_bact/euk"/>
</dbReference>
<dbReference type="SMART" id="SM00852">
    <property type="entry name" value="MoCF_biosynth"/>
    <property type="match status" value="1"/>
</dbReference>
<dbReference type="InterPro" id="IPR008284">
    <property type="entry name" value="MoCF_biosynth_CS"/>
</dbReference>
<reference evidence="10" key="1">
    <citation type="submission" date="2023-07" db="EMBL/GenBank/DDBJ databases">
        <title>30 novel species of actinomycetes from the DSMZ collection.</title>
        <authorList>
            <person name="Nouioui I."/>
        </authorList>
    </citation>
    <scope>NUCLEOTIDE SEQUENCE [LARGE SCALE GENOMIC DNA]</scope>
    <source>
        <strain evidence="10">DSM 41982</strain>
    </source>
</reference>
<evidence type="ECO:0000256" key="4">
    <source>
        <dbReference type="ARBA" id="ARBA00023150"/>
    </source>
</evidence>
<dbReference type="AlphaFoldDB" id="A0ABD5E9U1"/>
<dbReference type="EMBL" id="JAVRER010000039">
    <property type="protein sequence ID" value="MDT0418176.1"/>
    <property type="molecule type" value="Genomic_DNA"/>
</dbReference>
<dbReference type="Proteomes" id="UP001183607">
    <property type="component" value="Unassembled WGS sequence"/>
</dbReference>
<feature type="compositionally biased region" description="Low complexity" evidence="7">
    <location>
        <begin position="1"/>
        <end position="12"/>
    </location>
</feature>
<dbReference type="PANTHER" id="PTHR43764">
    <property type="entry name" value="MOLYBDENUM COFACTOR BIOSYNTHESIS"/>
    <property type="match status" value="1"/>
</dbReference>
<dbReference type="Pfam" id="PF01967">
    <property type="entry name" value="MoaC"/>
    <property type="match status" value="1"/>
</dbReference>
<dbReference type="Pfam" id="PF00994">
    <property type="entry name" value="MoCF_biosynth"/>
    <property type="match status" value="1"/>
</dbReference>
<evidence type="ECO:0000313" key="10">
    <source>
        <dbReference type="Proteomes" id="UP001183607"/>
    </source>
</evidence>
<comment type="subunit">
    <text evidence="6">Homohexamer; trimer of dimers.</text>
</comment>
<feature type="active site" evidence="6">
    <location>
        <position position="143"/>
    </location>
</feature>
<comment type="function">
    <text evidence="6">Catalyzes the conversion of (8S)-3',8-cyclo-7,8-dihydroguanosine 5'-triphosphate to cyclic pyranopterin monophosphate (cPMP).</text>
</comment>
<dbReference type="InterPro" id="IPR036425">
    <property type="entry name" value="MoaB/Mog-like_dom_sf"/>
</dbReference>
<feature type="region of interest" description="Disordered" evidence="7">
    <location>
        <begin position="1"/>
        <end position="24"/>
    </location>
</feature>
<dbReference type="InterPro" id="IPR002820">
    <property type="entry name" value="Mopterin_CF_biosynth-C_dom"/>
</dbReference>
<evidence type="ECO:0000256" key="1">
    <source>
        <dbReference type="ARBA" id="ARBA00001637"/>
    </source>
</evidence>
<evidence type="ECO:0000259" key="8">
    <source>
        <dbReference type="SMART" id="SM00852"/>
    </source>
</evidence>
<dbReference type="RefSeq" id="WP_007825698.1">
    <property type="nucleotide sequence ID" value="NZ_JAVRER010000039.1"/>
</dbReference>
<feature type="region of interest" description="Disordered" evidence="7">
    <location>
        <begin position="162"/>
        <end position="196"/>
    </location>
</feature>
<comment type="caution">
    <text evidence="9">The sequence shown here is derived from an EMBL/GenBank/DDBJ whole genome shotgun (WGS) entry which is preliminary data.</text>
</comment>
<comment type="similarity">
    <text evidence="6">Belongs to the MoaC family.</text>
</comment>
<evidence type="ECO:0000256" key="5">
    <source>
        <dbReference type="ARBA" id="ARBA00023239"/>
    </source>
</evidence>
<feature type="binding site" evidence="6">
    <location>
        <begin position="92"/>
        <end position="94"/>
    </location>
    <ligand>
        <name>substrate</name>
    </ligand>
</feature>
<dbReference type="SUPFAM" id="SSF55040">
    <property type="entry name" value="Molybdenum cofactor biosynthesis protein C, MoaC"/>
    <property type="match status" value="1"/>
</dbReference>
<protein>
    <recommendedName>
        <fullName evidence="3 6">Cyclic pyranopterin monophosphate synthase</fullName>
        <ecNumber evidence="3 6">4.6.1.17</ecNumber>
    </recommendedName>
    <alternativeName>
        <fullName evidence="6">Molybdenum cofactor biosynthesis protein C</fullName>
    </alternativeName>
</protein>
<keyword evidence="4 6" id="KW-0501">Molybdenum cofactor biosynthesis</keyword>
<dbReference type="InterPro" id="IPR001453">
    <property type="entry name" value="MoaB/Mog_dom"/>
</dbReference>
<comment type="catalytic activity">
    <reaction evidence="1 6">
        <text>(8S)-3',8-cyclo-7,8-dihydroguanosine 5'-triphosphate = cyclic pyranopterin phosphate + diphosphate</text>
        <dbReference type="Rhea" id="RHEA:49580"/>
        <dbReference type="ChEBI" id="CHEBI:33019"/>
        <dbReference type="ChEBI" id="CHEBI:59648"/>
        <dbReference type="ChEBI" id="CHEBI:131766"/>
        <dbReference type="EC" id="4.6.1.17"/>
    </reaction>
</comment>
<dbReference type="EC" id="4.6.1.17" evidence="3 6"/>
<accession>A0ABD5E9U1</accession>
<dbReference type="CDD" id="cd01420">
    <property type="entry name" value="MoaC_PE"/>
    <property type="match status" value="1"/>
</dbReference>
<feature type="binding site" evidence="6">
    <location>
        <begin position="128"/>
        <end position="129"/>
    </location>
    <ligand>
        <name>substrate</name>
    </ligand>
</feature>
<gene>
    <name evidence="9" type="primary">moaCB</name>
    <name evidence="6" type="synonym">moaC</name>
    <name evidence="9" type="ORF">RM574_22065</name>
</gene>
<feature type="compositionally biased region" description="Basic and acidic residues" evidence="7">
    <location>
        <begin position="181"/>
        <end position="191"/>
    </location>
</feature>
<dbReference type="PANTHER" id="PTHR43764:SF1">
    <property type="entry name" value="MOLYBDOPTERIN MOLYBDOTRANSFERASE"/>
    <property type="match status" value="1"/>
</dbReference>
<dbReference type="GO" id="GO:0061799">
    <property type="term" value="F:cyclic pyranopterin monophosphate synthase activity"/>
    <property type="evidence" value="ECO:0007669"/>
    <property type="project" value="UniProtKB-UniRule"/>
</dbReference>